<dbReference type="PROSITE" id="PS50893">
    <property type="entry name" value="ABC_TRANSPORTER_2"/>
    <property type="match status" value="1"/>
</dbReference>
<evidence type="ECO:0000313" key="6">
    <source>
        <dbReference type="Proteomes" id="UP000009234"/>
    </source>
</evidence>
<evidence type="ECO:0000313" key="5">
    <source>
        <dbReference type="EMBL" id="AEG58872.1"/>
    </source>
</evidence>
<keyword evidence="3" id="KW-0067">ATP-binding</keyword>
<reference evidence="6" key="1">
    <citation type="submission" date="2011-05" db="EMBL/GenBank/DDBJ databases">
        <title>Complete sequence of Desulfotomaculum ruminis DSM 2154.</title>
        <authorList>
            <person name="Lucas S."/>
            <person name="Copeland A."/>
            <person name="Lapidus A."/>
            <person name="Cheng J.-F."/>
            <person name="Goodwin L."/>
            <person name="Pitluck S."/>
            <person name="Lu M."/>
            <person name="Detter J.C."/>
            <person name="Han C."/>
            <person name="Tapia R."/>
            <person name="Land M."/>
            <person name="Hauser L."/>
            <person name="Kyrpides N."/>
            <person name="Ivanova N."/>
            <person name="Mikhailova N."/>
            <person name="Pagani I."/>
            <person name="Stams A.J.M."/>
            <person name="Plugge C.M."/>
            <person name="Muyzer G."/>
            <person name="Kuever J."/>
            <person name="Parshina S.N."/>
            <person name="Ivanova A.E."/>
            <person name="Nazina T.N."/>
            <person name="Brambilla E."/>
            <person name="Spring S."/>
            <person name="Klenk H.-P."/>
            <person name="Woyke T."/>
        </authorList>
    </citation>
    <scope>NUCLEOTIDE SEQUENCE [LARGE SCALE GENOMIC DNA]</scope>
    <source>
        <strain evidence="6">ATCC 23193 / DSM 2154 / NCIB 8452 / DL</strain>
    </source>
</reference>
<keyword evidence="2" id="KW-0547">Nucleotide-binding</keyword>
<dbReference type="AlphaFoldDB" id="F6DSQ3"/>
<dbReference type="InterPro" id="IPR017871">
    <property type="entry name" value="ABC_transporter-like_CS"/>
</dbReference>
<dbReference type="PROSITE" id="PS00211">
    <property type="entry name" value="ABC_TRANSPORTER_1"/>
    <property type="match status" value="1"/>
</dbReference>
<evidence type="ECO:0000256" key="3">
    <source>
        <dbReference type="ARBA" id="ARBA00022840"/>
    </source>
</evidence>
<evidence type="ECO:0000259" key="4">
    <source>
        <dbReference type="PROSITE" id="PS50893"/>
    </source>
</evidence>
<protein>
    <submittedName>
        <fullName evidence="5">ABC transporter related protein</fullName>
    </submittedName>
</protein>
<dbReference type="Pfam" id="PF00005">
    <property type="entry name" value="ABC_tran"/>
    <property type="match status" value="1"/>
</dbReference>
<dbReference type="InterPro" id="IPR050166">
    <property type="entry name" value="ABC_transporter_ATP-bind"/>
</dbReference>
<reference evidence="5 6" key="2">
    <citation type="journal article" date="2012" name="Stand. Genomic Sci.">
        <title>Complete genome sequence of the sulfate-reducing firmicute Desulfotomaculum ruminis type strain (DL(T)).</title>
        <authorList>
            <person name="Spring S."/>
            <person name="Visser M."/>
            <person name="Lu M."/>
            <person name="Copeland A."/>
            <person name="Lapidus A."/>
            <person name="Lucas S."/>
            <person name="Cheng J.F."/>
            <person name="Han C."/>
            <person name="Tapia R."/>
            <person name="Goodwin L.A."/>
            <person name="Pitluck S."/>
            <person name="Ivanova N."/>
            <person name="Land M."/>
            <person name="Hauser L."/>
            <person name="Larimer F."/>
            <person name="Rohde M."/>
            <person name="Goker M."/>
            <person name="Detter J.C."/>
            <person name="Kyrpides N.C."/>
            <person name="Woyke T."/>
            <person name="Schaap P.J."/>
            <person name="Plugge C.M."/>
            <person name="Muyzer G."/>
            <person name="Kuever J."/>
            <person name="Pereira I.A."/>
            <person name="Parshina S.N."/>
            <person name="Bernier-Latmani R."/>
            <person name="Stams A.J."/>
            <person name="Klenk H.P."/>
        </authorList>
    </citation>
    <scope>NUCLEOTIDE SEQUENCE [LARGE SCALE GENOMIC DNA]</scope>
    <source>
        <strain evidence="6">ATCC 23193 / DSM 2154 / NCIB 8452 / DL</strain>
    </source>
</reference>
<dbReference type="CDD" id="cd03293">
    <property type="entry name" value="ABC_NrtD_SsuB_transporters"/>
    <property type="match status" value="1"/>
</dbReference>
<dbReference type="EMBL" id="CP002780">
    <property type="protein sequence ID" value="AEG58872.1"/>
    <property type="molecule type" value="Genomic_DNA"/>
</dbReference>
<dbReference type="HOGENOM" id="CLU_000604_1_22_9"/>
<dbReference type="GO" id="GO:0005524">
    <property type="term" value="F:ATP binding"/>
    <property type="evidence" value="ECO:0007669"/>
    <property type="project" value="UniProtKB-KW"/>
</dbReference>
<dbReference type="SUPFAM" id="SSF52540">
    <property type="entry name" value="P-loop containing nucleoside triphosphate hydrolases"/>
    <property type="match status" value="1"/>
</dbReference>
<organism evidence="5 6">
    <name type="scientific">Desulforamulus ruminis (strain ATCC 23193 / DSM 2154 / NCIMB 8452 / DL)</name>
    <name type="common">Desulfotomaculum ruminis</name>
    <dbReference type="NCBI Taxonomy" id="696281"/>
    <lineage>
        <taxon>Bacteria</taxon>
        <taxon>Bacillati</taxon>
        <taxon>Bacillota</taxon>
        <taxon>Clostridia</taxon>
        <taxon>Eubacteriales</taxon>
        <taxon>Peptococcaceae</taxon>
        <taxon>Desulforamulus</taxon>
    </lineage>
</organism>
<keyword evidence="6" id="KW-1185">Reference proteome</keyword>
<dbReference type="Proteomes" id="UP000009234">
    <property type="component" value="Chromosome"/>
</dbReference>
<evidence type="ECO:0000256" key="2">
    <source>
        <dbReference type="ARBA" id="ARBA00022741"/>
    </source>
</evidence>
<sequence length="258" mass="29498">MENRSEQVNIKISCTGISKSFQEKDKRTDVLEKMDLLVKENEFVVILGPGQSGKSTLFRIIAGMETPTTGTVTIDGREVTGPEPEIGFVFQRYTLFPWKTVLGNVEMGPKIRGVPKKERREIARHYINLVGLKGFENHYPHQLSGGMKQRVSIARAYANNPQIMLLDEPFGQLDAQTRILMEQETIRIWEAEKRTVCFVTNNIEEAIFLGDRIVTLDGKLPGRLSHVYHVDLPRPRDFTDIEFLKLRQKITDETQLVL</sequence>
<dbReference type="Gene3D" id="3.40.50.300">
    <property type="entry name" value="P-loop containing nucleotide triphosphate hydrolases"/>
    <property type="match status" value="1"/>
</dbReference>
<evidence type="ECO:0000256" key="1">
    <source>
        <dbReference type="ARBA" id="ARBA00022448"/>
    </source>
</evidence>
<proteinExistence type="predicted"/>
<dbReference type="InterPro" id="IPR003593">
    <property type="entry name" value="AAA+_ATPase"/>
</dbReference>
<dbReference type="RefSeq" id="WP_013840647.1">
    <property type="nucleotide sequence ID" value="NC_015589.1"/>
</dbReference>
<dbReference type="InterPro" id="IPR003439">
    <property type="entry name" value="ABC_transporter-like_ATP-bd"/>
</dbReference>
<dbReference type="SMART" id="SM00382">
    <property type="entry name" value="AAA"/>
    <property type="match status" value="1"/>
</dbReference>
<dbReference type="OrthoDB" id="9801958at2"/>
<name>F6DSQ3_DESRL</name>
<dbReference type="GO" id="GO:0016887">
    <property type="term" value="F:ATP hydrolysis activity"/>
    <property type="evidence" value="ECO:0007669"/>
    <property type="project" value="InterPro"/>
</dbReference>
<dbReference type="PANTHER" id="PTHR42788">
    <property type="entry name" value="TAURINE IMPORT ATP-BINDING PROTEIN-RELATED"/>
    <property type="match status" value="1"/>
</dbReference>
<dbReference type="KEGG" id="dru:Desru_0587"/>
<dbReference type="PANTHER" id="PTHR42788:SF13">
    <property type="entry name" value="ALIPHATIC SULFONATES IMPORT ATP-BINDING PROTEIN SSUB"/>
    <property type="match status" value="1"/>
</dbReference>
<dbReference type="InterPro" id="IPR027417">
    <property type="entry name" value="P-loop_NTPase"/>
</dbReference>
<gene>
    <name evidence="5" type="ordered locus">Desru_0587</name>
</gene>
<keyword evidence="1" id="KW-0813">Transport</keyword>
<dbReference type="STRING" id="696281.Desru_0587"/>
<dbReference type="eggNOG" id="COG1116">
    <property type="taxonomic scope" value="Bacteria"/>
</dbReference>
<feature type="domain" description="ABC transporter" evidence="4">
    <location>
        <begin position="12"/>
        <end position="243"/>
    </location>
</feature>
<accession>F6DSQ3</accession>